<dbReference type="GeneID" id="17358944"/>
<dbReference type="Pfam" id="PF09335">
    <property type="entry name" value="VTT_dom"/>
    <property type="match status" value="1"/>
</dbReference>
<gene>
    <name evidence="7" type="ORF">CHLNCDRAFT_137840</name>
</gene>
<evidence type="ECO:0000313" key="7">
    <source>
        <dbReference type="EMBL" id="EFN59370.1"/>
    </source>
</evidence>
<dbReference type="GO" id="GO:0000045">
    <property type="term" value="P:autophagosome assembly"/>
    <property type="evidence" value="ECO:0007669"/>
    <property type="project" value="TreeGrafter"/>
</dbReference>
<name>E1Z4M1_CHLVA</name>
<comment type="subcellular location">
    <subcellularLocation>
        <location evidence="1">Membrane</location>
        <topology evidence="1">Multi-pass membrane protein</topology>
    </subcellularLocation>
</comment>
<dbReference type="PANTHER" id="PTHR43220:SF7">
    <property type="entry name" value="SNARE ASSOCIATED GOLGI PROTEIN FAMILY"/>
    <property type="match status" value="1"/>
</dbReference>
<dbReference type="KEGG" id="cvr:CHLNCDRAFT_137840"/>
<keyword evidence="3 5" id="KW-1133">Transmembrane helix</keyword>
<dbReference type="PANTHER" id="PTHR43220">
    <property type="match status" value="1"/>
</dbReference>
<dbReference type="OrthoDB" id="3364966at2759"/>
<dbReference type="Proteomes" id="UP000008141">
    <property type="component" value="Unassembled WGS sequence"/>
</dbReference>
<accession>E1Z4M1</accession>
<dbReference type="EMBL" id="GL433836">
    <property type="protein sequence ID" value="EFN59370.1"/>
    <property type="molecule type" value="Genomic_DNA"/>
</dbReference>
<evidence type="ECO:0000256" key="4">
    <source>
        <dbReference type="ARBA" id="ARBA00023136"/>
    </source>
</evidence>
<reference evidence="7 8" key="1">
    <citation type="journal article" date="2010" name="Plant Cell">
        <title>The Chlorella variabilis NC64A genome reveals adaptation to photosymbiosis, coevolution with viruses, and cryptic sex.</title>
        <authorList>
            <person name="Blanc G."/>
            <person name="Duncan G."/>
            <person name="Agarkova I."/>
            <person name="Borodovsky M."/>
            <person name="Gurnon J."/>
            <person name="Kuo A."/>
            <person name="Lindquist E."/>
            <person name="Lucas S."/>
            <person name="Pangilinan J."/>
            <person name="Polle J."/>
            <person name="Salamov A."/>
            <person name="Terry A."/>
            <person name="Yamada T."/>
            <person name="Dunigan D.D."/>
            <person name="Grigoriev I.V."/>
            <person name="Claverie J.M."/>
            <person name="Van Etten J.L."/>
        </authorList>
    </citation>
    <scope>NUCLEOTIDE SEQUENCE [LARGE SCALE GENOMIC DNA]</scope>
    <source>
        <strain evidence="7 8">NC64A</strain>
    </source>
</reference>
<evidence type="ECO:0000256" key="1">
    <source>
        <dbReference type="ARBA" id="ARBA00004141"/>
    </source>
</evidence>
<evidence type="ECO:0000256" key="3">
    <source>
        <dbReference type="ARBA" id="ARBA00022989"/>
    </source>
</evidence>
<dbReference type="AlphaFoldDB" id="E1Z4M1"/>
<dbReference type="InParanoid" id="E1Z4M1"/>
<keyword evidence="2 5" id="KW-0812">Transmembrane</keyword>
<organism evidence="8">
    <name type="scientific">Chlorella variabilis</name>
    <name type="common">Green alga</name>
    <dbReference type="NCBI Taxonomy" id="554065"/>
    <lineage>
        <taxon>Eukaryota</taxon>
        <taxon>Viridiplantae</taxon>
        <taxon>Chlorophyta</taxon>
        <taxon>core chlorophytes</taxon>
        <taxon>Trebouxiophyceae</taxon>
        <taxon>Chlorellales</taxon>
        <taxon>Chlorellaceae</taxon>
        <taxon>Chlorella clade</taxon>
        <taxon>Chlorella</taxon>
    </lineage>
</organism>
<evidence type="ECO:0000259" key="6">
    <source>
        <dbReference type="Pfam" id="PF09335"/>
    </source>
</evidence>
<feature type="domain" description="VTT" evidence="6">
    <location>
        <begin position="74"/>
        <end position="194"/>
    </location>
</feature>
<dbReference type="eggNOG" id="KOG3140">
    <property type="taxonomic scope" value="Eukaryota"/>
</dbReference>
<sequence length="250" mass="25725">MTAAEALAAQQHGGGLFNAQRSEEELAVLRAFPPRTLPDLAAQRDVLKGYAAASPAAVLAGYCGAYLLMQTFAIPGTIMLSLLAGGLYGVWRGGALVAAVSTLGSCSCYCLSWALGQPLAHALWPERLDKYAAEVGARRSELLNYIVFLRLTPILPNTFINVASPIVGVPLLPFALGTLFGCLPNNIVAVNAGSHLGDLTSLGDLYSTKLVALGAGMGLAALAPTMLKQRHARQAAAAAAAGAAKAGKLA</sequence>
<dbReference type="OMA" id="MPEADYE"/>
<keyword evidence="8" id="KW-1185">Reference proteome</keyword>
<dbReference type="FunCoup" id="E1Z4M1">
    <property type="interactions" value="1653"/>
</dbReference>
<dbReference type="InterPro" id="IPR032816">
    <property type="entry name" value="VTT_dom"/>
</dbReference>
<protein>
    <recommendedName>
        <fullName evidence="6">VTT domain-containing protein</fullName>
    </recommendedName>
</protein>
<dbReference type="RefSeq" id="XP_005851472.1">
    <property type="nucleotide sequence ID" value="XM_005851410.1"/>
</dbReference>
<dbReference type="InterPro" id="IPR045014">
    <property type="entry name" value="TM41A/B"/>
</dbReference>
<evidence type="ECO:0000256" key="2">
    <source>
        <dbReference type="ARBA" id="ARBA00022692"/>
    </source>
</evidence>
<proteinExistence type="predicted"/>
<dbReference type="GO" id="GO:0016020">
    <property type="term" value="C:membrane"/>
    <property type="evidence" value="ECO:0007669"/>
    <property type="project" value="UniProtKB-SubCell"/>
</dbReference>
<keyword evidence="4 5" id="KW-0472">Membrane</keyword>
<evidence type="ECO:0000313" key="8">
    <source>
        <dbReference type="Proteomes" id="UP000008141"/>
    </source>
</evidence>
<feature type="transmembrane region" description="Helical" evidence="5">
    <location>
        <begin position="210"/>
        <end position="227"/>
    </location>
</feature>
<evidence type="ECO:0000256" key="5">
    <source>
        <dbReference type="SAM" id="Phobius"/>
    </source>
</evidence>
<feature type="transmembrane region" description="Helical" evidence="5">
    <location>
        <begin position="65"/>
        <end position="88"/>
    </location>
</feature>